<keyword evidence="3" id="KW-1185">Reference proteome</keyword>
<dbReference type="Proteomes" id="UP001519311">
    <property type="component" value="Unassembled WGS sequence"/>
</dbReference>
<evidence type="ECO:0000313" key="2">
    <source>
        <dbReference type="EMBL" id="MBP2362741.1"/>
    </source>
</evidence>
<reference evidence="2 3" key="1">
    <citation type="submission" date="2021-03" db="EMBL/GenBank/DDBJ databases">
        <title>Sequencing the genomes of 1000 actinobacteria strains.</title>
        <authorList>
            <person name="Klenk H.-P."/>
        </authorList>
    </citation>
    <scope>NUCLEOTIDE SEQUENCE [LARGE SCALE GENOMIC DNA]</scope>
    <source>
        <strain evidence="2 3">DSM 40843</strain>
    </source>
</reference>
<feature type="region of interest" description="Disordered" evidence="1">
    <location>
        <begin position="1"/>
        <end position="35"/>
    </location>
</feature>
<feature type="compositionally biased region" description="Basic and acidic residues" evidence="1">
    <location>
        <begin position="1"/>
        <end position="10"/>
    </location>
</feature>
<comment type="caution">
    <text evidence="2">The sequence shown here is derived from an EMBL/GenBank/DDBJ whole genome shotgun (WGS) entry which is preliminary data.</text>
</comment>
<evidence type="ECO:0000256" key="1">
    <source>
        <dbReference type="SAM" id="MobiDB-lite"/>
    </source>
</evidence>
<name>A0ABS4VG12_9ACTN</name>
<organism evidence="2 3">
    <name type="scientific">Streptomyces clavifer</name>
    <dbReference type="NCBI Taxonomy" id="68188"/>
    <lineage>
        <taxon>Bacteria</taxon>
        <taxon>Bacillati</taxon>
        <taxon>Actinomycetota</taxon>
        <taxon>Actinomycetes</taxon>
        <taxon>Kitasatosporales</taxon>
        <taxon>Streptomycetaceae</taxon>
        <taxon>Streptomyces</taxon>
    </lineage>
</organism>
<gene>
    <name evidence="2" type="ORF">JOF59_005141</name>
</gene>
<proteinExistence type="predicted"/>
<protein>
    <submittedName>
        <fullName evidence="2">Uncharacterized protein</fullName>
    </submittedName>
</protein>
<accession>A0ABS4VG12</accession>
<dbReference type="RefSeq" id="WP_157862826.1">
    <property type="nucleotide sequence ID" value="NZ_BMWJ01000005.1"/>
</dbReference>
<evidence type="ECO:0000313" key="3">
    <source>
        <dbReference type="Proteomes" id="UP001519311"/>
    </source>
</evidence>
<sequence>MACKYPDRIRSSPPARTRPRHEVRSGGQAVFRTSDIDPSLVDAELVED</sequence>
<dbReference type="GeneID" id="97341123"/>
<dbReference type="EMBL" id="JAGINS010000001">
    <property type="protein sequence ID" value="MBP2362741.1"/>
    <property type="molecule type" value="Genomic_DNA"/>
</dbReference>